<dbReference type="RefSeq" id="WP_211946288.1">
    <property type="nucleotide sequence ID" value="NZ_CAJPUY010000004.1"/>
</dbReference>
<evidence type="ECO:0000256" key="10">
    <source>
        <dbReference type="ARBA" id="ARBA00023237"/>
    </source>
</evidence>
<evidence type="ECO:0000256" key="4">
    <source>
        <dbReference type="ARBA" id="ARBA00022452"/>
    </source>
</evidence>
<keyword evidence="9" id="KW-0472">Membrane</keyword>
<dbReference type="GO" id="GO:0046930">
    <property type="term" value="C:pore complex"/>
    <property type="evidence" value="ECO:0007669"/>
    <property type="project" value="UniProtKB-KW"/>
</dbReference>
<dbReference type="PANTHER" id="PTHR34501">
    <property type="entry name" value="PROTEIN YDDL-RELATED"/>
    <property type="match status" value="1"/>
</dbReference>
<feature type="domain" description="Porin" evidence="12">
    <location>
        <begin position="10"/>
        <end position="328"/>
    </location>
</feature>
<feature type="chain" id="PRO_5037011094" description="Porin domain-containing protein" evidence="11">
    <location>
        <begin position="21"/>
        <end position="360"/>
    </location>
</feature>
<dbReference type="InterPro" id="IPR033900">
    <property type="entry name" value="Gram_neg_porin_domain"/>
</dbReference>
<evidence type="ECO:0000256" key="9">
    <source>
        <dbReference type="ARBA" id="ARBA00023136"/>
    </source>
</evidence>
<evidence type="ECO:0000256" key="8">
    <source>
        <dbReference type="ARBA" id="ARBA00023114"/>
    </source>
</evidence>
<protein>
    <recommendedName>
        <fullName evidence="12">Porin domain-containing protein</fullName>
    </recommendedName>
</protein>
<evidence type="ECO:0000256" key="11">
    <source>
        <dbReference type="SAM" id="SignalP"/>
    </source>
</evidence>
<feature type="signal peptide" evidence="11">
    <location>
        <begin position="1"/>
        <end position="20"/>
    </location>
</feature>
<dbReference type="CDD" id="cd00342">
    <property type="entry name" value="gram_neg_porins"/>
    <property type="match status" value="1"/>
</dbReference>
<dbReference type="InterPro" id="IPR023614">
    <property type="entry name" value="Porin_dom_sf"/>
</dbReference>
<evidence type="ECO:0000256" key="6">
    <source>
        <dbReference type="ARBA" id="ARBA00022729"/>
    </source>
</evidence>
<keyword evidence="5" id="KW-0812">Transmembrane</keyword>
<proteinExistence type="predicted"/>
<dbReference type="Proteomes" id="UP000672934">
    <property type="component" value="Unassembled WGS sequence"/>
</dbReference>
<keyword evidence="10" id="KW-0998">Cell outer membrane</keyword>
<evidence type="ECO:0000256" key="3">
    <source>
        <dbReference type="ARBA" id="ARBA00022448"/>
    </source>
</evidence>
<dbReference type="InterPro" id="IPR050298">
    <property type="entry name" value="Gram-neg_bact_OMP"/>
</dbReference>
<comment type="subcellular location">
    <subcellularLocation>
        <location evidence="1">Cell outer membrane</location>
        <topology evidence="1">Multi-pass membrane protein</topology>
    </subcellularLocation>
</comment>
<name>A0A916MU22_9BURK</name>
<gene>
    <name evidence="13" type="ORF">LMG31506_01283</name>
</gene>
<reference evidence="13" key="1">
    <citation type="submission" date="2021-03" db="EMBL/GenBank/DDBJ databases">
        <authorList>
            <person name="Peeters C."/>
        </authorList>
    </citation>
    <scope>NUCLEOTIDE SEQUENCE</scope>
    <source>
        <strain evidence="13">LMG 31506</strain>
    </source>
</reference>
<dbReference type="GO" id="GO:0006811">
    <property type="term" value="P:monoatomic ion transport"/>
    <property type="evidence" value="ECO:0007669"/>
    <property type="project" value="UniProtKB-KW"/>
</dbReference>
<accession>A0A916MU22</accession>
<organism evidence="13 14">
    <name type="scientific">Cupriavidus yeoncheonensis</name>
    <dbReference type="NCBI Taxonomy" id="1462994"/>
    <lineage>
        <taxon>Bacteria</taxon>
        <taxon>Pseudomonadati</taxon>
        <taxon>Pseudomonadota</taxon>
        <taxon>Betaproteobacteria</taxon>
        <taxon>Burkholderiales</taxon>
        <taxon>Burkholderiaceae</taxon>
        <taxon>Cupriavidus</taxon>
    </lineage>
</organism>
<comment type="caution">
    <text evidence="13">The sequence shown here is derived from an EMBL/GenBank/DDBJ whole genome shotgun (WGS) entry which is preliminary data.</text>
</comment>
<dbReference type="EMBL" id="CAJPUY010000004">
    <property type="protein sequence ID" value="CAG2134002.1"/>
    <property type="molecule type" value="Genomic_DNA"/>
</dbReference>
<keyword evidence="7" id="KW-0406">Ion transport</keyword>
<evidence type="ECO:0000259" key="12">
    <source>
        <dbReference type="Pfam" id="PF13609"/>
    </source>
</evidence>
<sequence>MNRFTITGLALACLGSAANAEQGVSIYGSVDEGITYTSNVRGHSLVATQDGINKANALGFTGSEDLGGGKQAFFRLENGFSVDTGALGQGGLMFGKQAFVGFGDRDIGDISLGRQYDFAYQMLRYLPCLQCGIHSVENADLDRVSGQRLNDAIQFLSREFGGLRFGGIYSFGKDSANSSTNKGRAISGLVQYSSGAFSAGVAYTDINGAPVFAGLTGAPAMFGRPLTPASTLFADKQRIVATGASYQWQSLKLSALYTNTDLELAGRHARDQVLHMGGEYQLSGNLLLSGKVSLDRLDSSRWVTLSGGIDYRFSKRTDVYLDLHAQRASGASGTVASIALAGTSSSDKQFLSRVGIRHLF</sequence>
<keyword evidence="3" id="KW-0813">Transport</keyword>
<evidence type="ECO:0000313" key="13">
    <source>
        <dbReference type="EMBL" id="CAG2134002.1"/>
    </source>
</evidence>
<comment type="subunit">
    <text evidence="2">Homotrimer.</text>
</comment>
<dbReference type="GO" id="GO:0009279">
    <property type="term" value="C:cell outer membrane"/>
    <property type="evidence" value="ECO:0007669"/>
    <property type="project" value="UniProtKB-SubCell"/>
</dbReference>
<keyword evidence="6 11" id="KW-0732">Signal</keyword>
<dbReference type="GO" id="GO:0015288">
    <property type="term" value="F:porin activity"/>
    <property type="evidence" value="ECO:0007669"/>
    <property type="project" value="UniProtKB-KW"/>
</dbReference>
<dbReference type="Pfam" id="PF13609">
    <property type="entry name" value="Porin_4"/>
    <property type="match status" value="1"/>
</dbReference>
<evidence type="ECO:0000256" key="1">
    <source>
        <dbReference type="ARBA" id="ARBA00004571"/>
    </source>
</evidence>
<dbReference type="SUPFAM" id="SSF56935">
    <property type="entry name" value="Porins"/>
    <property type="match status" value="1"/>
</dbReference>
<dbReference type="AlphaFoldDB" id="A0A916MU22"/>
<evidence type="ECO:0000256" key="2">
    <source>
        <dbReference type="ARBA" id="ARBA00011233"/>
    </source>
</evidence>
<keyword evidence="4" id="KW-1134">Transmembrane beta strand</keyword>
<dbReference type="Gene3D" id="2.40.160.10">
    <property type="entry name" value="Porin"/>
    <property type="match status" value="1"/>
</dbReference>
<evidence type="ECO:0000256" key="5">
    <source>
        <dbReference type="ARBA" id="ARBA00022692"/>
    </source>
</evidence>
<keyword evidence="8" id="KW-0626">Porin</keyword>
<evidence type="ECO:0000256" key="7">
    <source>
        <dbReference type="ARBA" id="ARBA00023065"/>
    </source>
</evidence>
<keyword evidence="14" id="KW-1185">Reference proteome</keyword>
<evidence type="ECO:0000313" key="14">
    <source>
        <dbReference type="Proteomes" id="UP000672934"/>
    </source>
</evidence>
<dbReference type="PANTHER" id="PTHR34501:SF9">
    <property type="entry name" value="MAJOR OUTER MEMBRANE PROTEIN P.IA"/>
    <property type="match status" value="1"/>
</dbReference>